<organism evidence="4 5">
    <name type="scientific">Aspergillus lucknowensis</name>
    <dbReference type="NCBI Taxonomy" id="176173"/>
    <lineage>
        <taxon>Eukaryota</taxon>
        <taxon>Fungi</taxon>
        <taxon>Dikarya</taxon>
        <taxon>Ascomycota</taxon>
        <taxon>Pezizomycotina</taxon>
        <taxon>Eurotiomycetes</taxon>
        <taxon>Eurotiomycetidae</taxon>
        <taxon>Eurotiales</taxon>
        <taxon>Aspergillaceae</taxon>
        <taxon>Aspergillus</taxon>
        <taxon>Aspergillus subgen. Nidulantes</taxon>
    </lineage>
</organism>
<reference evidence="4 5" key="1">
    <citation type="submission" date="2024-07" db="EMBL/GenBank/DDBJ databases">
        <title>Section-level genome sequencing and comparative genomics of Aspergillus sections Usti and Cavernicolus.</title>
        <authorList>
            <consortium name="Lawrence Berkeley National Laboratory"/>
            <person name="Nybo J.L."/>
            <person name="Vesth T.C."/>
            <person name="Theobald S."/>
            <person name="Frisvad J.C."/>
            <person name="Larsen T.O."/>
            <person name="Kjaerboelling I."/>
            <person name="Rothschild-Mancinelli K."/>
            <person name="Lyhne E.K."/>
            <person name="Kogle M.E."/>
            <person name="Barry K."/>
            <person name="Clum A."/>
            <person name="Na H."/>
            <person name="Ledsgaard L."/>
            <person name="Lin J."/>
            <person name="Lipzen A."/>
            <person name="Kuo A."/>
            <person name="Riley R."/>
            <person name="Mondo S."/>
            <person name="Labutti K."/>
            <person name="Haridas S."/>
            <person name="Pangalinan J."/>
            <person name="Salamov A.A."/>
            <person name="Simmons B.A."/>
            <person name="Magnuson J.K."/>
            <person name="Chen J."/>
            <person name="Drula E."/>
            <person name="Henrissat B."/>
            <person name="Wiebenga A."/>
            <person name="Lubbers R.J."/>
            <person name="Gomes A.C."/>
            <person name="Macurrencykelacurrency M.R."/>
            <person name="Stajich J."/>
            <person name="Grigoriev I.V."/>
            <person name="Mortensen U.H."/>
            <person name="De Vries R.P."/>
            <person name="Baker S.E."/>
            <person name="Andersen M.R."/>
        </authorList>
    </citation>
    <scope>NUCLEOTIDE SEQUENCE [LARGE SCALE GENOMIC DNA]</scope>
    <source>
        <strain evidence="4 5">CBS 449.75</strain>
    </source>
</reference>
<dbReference type="Gene3D" id="2.60.120.260">
    <property type="entry name" value="Galactose-binding domain-like"/>
    <property type="match status" value="1"/>
</dbReference>
<sequence length="718" mass="80305">MSTAVEPPYQGIFSDIIGLTYRYGSVEGEVSADSSFPYERDKPVGFYIANLKIGEALGKPLLTISDLLPAETATFDARLINRARLLYSLSPAQGLEKPIVIDKKIREIVGRYAGEVNLDSPNTSDLDEPLARICAELGHFPKTVSHTRNHLRREAAGFKVMRDKEIPTQGGNSIFADVYLPLGHLKRYPVLISCTLYGRRVFYSGPDLAIQDEIVAFEKAEDDWHSTPAGCPITVPRESWGAHWEGQRGFENIATFNTFTYVPRGYAMVKIDPSGVSQTPGTRGVLGGIIGEYYDAVEWAASQPWSNGNVAMVGSSYGANTQWHVAALKPEGLKCFVPYATDIDTYREAAYTGGIPTSIYLPDWYARVRACSPKWGDQFDLIEMMKSHPFYDALWEMAGTNVDTTSVPCFLAASQIFMIHGRGAYEAWRKRDPSNTFLQLVDCNYYSWPSREASGKIIQFLDHYMKGEAYPPPERVGIQVRLGGGNWYWRKEKTWPVPGVQYQRWYLTPDGALVTREDAEQPERKLEYSTKVREHANSGVTFTSAPFEEDVEFAGHFSANLSISSSTTEADVVVTLWPIDADGNIVRLGSRNHLEPLAKGFLRASHRKTDPSKTLPERPWHTHTEADNRPLTPNEVVKVEVELYPAAARIQKSWRLRVDITPSEHQPGIPGYSPPEFRATWGETHEEGTNAIHVGGPYMNYVLCPAVPVKYDYPAVVL</sequence>
<dbReference type="InterPro" id="IPR008979">
    <property type="entry name" value="Galactose-bd-like_sf"/>
</dbReference>
<dbReference type="Gene3D" id="3.40.50.1820">
    <property type="entry name" value="alpha/beta hydrolase"/>
    <property type="match status" value="1"/>
</dbReference>
<keyword evidence="5" id="KW-1185">Reference proteome</keyword>
<gene>
    <name evidence="4" type="ORF">BJX67DRAFT_371918</name>
</gene>
<keyword evidence="1" id="KW-0378">Hydrolase</keyword>
<dbReference type="PANTHER" id="PTHR43056">
    <property type="entry name" value="PEPTIDASE S9 PROLYL OLIGOPEPTIDASE"/>
    <property type="match status" value="1"/>
</dbReference>
<dbReference type="PANTHER" id="PTHR43056:SF10">
    <property type="entry name" value="COCE_NOND FAMILY, PUTATIVE (AFU_ORTHOLOGUE AFUA_7G00600)-RELATED"/>
    <property type="match status" value="1"/>
</dbReference>
<dbReference type="InterPro" id="IPR005674">
    <property type="entry name" value="CocE/Ser_esterase"/>
</dbReference>
<evidence type="ECO:0000313" key="5">
    <source>
        <dbReference type="Proteomes" id="UP001610432"/>
    </source>
</evidence>
<feature type="compositionally biased region" description="Basic and acidic residues" evidence="2">
    <location>
        <begin position="607"/>
        <end position="628"/>
    </location>
</feature>
<dbReference type="InterPro" id="IPR050585">
    <property type="entry name" value="Xaa-Pro_dipeptidyl-ppase/CocE"/>
</dbReference>
<dbReference type="InterPro" id="IPR000383">
    <property type="entry name" value="Xaa-Pro-like_dom"/>
</dbReference>
<accession>A0ABR4LSS1</accession>
<dbReference type="InterPro" id="IPR029058">
    <property type="entry name" value="AB_hydrolase_fold"/>
</dbReference>
<evidence type="ECO:0000313" key="4">
    <source>
        <dbReference type="EMBL" id="KAL2867588.1"/>
    </source>
</evidence>
<dbReference type="Proteomes" id="UP001610432">
    <property type="component" value="Unassembled WGS sequence"/>
</dbReference>
<protein>
    <submittedName>
        <fullName evidence="4">Alpha/beta-hydrolase</fullName>
    </submittedName>
</protein>
<dbReference type="NCBIfam" id="TIGR00976">
    <property type="entry name" value="CocE_NonD"/>
    <property type="match status" value="1"/>
</dbReference>
<dbReference type="SUPFAM" id="SSF49785">
    <property type="entry name" value="Galactose-binding domain-like"/>
    <property type="match status" value="1"/>
</dbReference>
<evidence type="ECO:0000256" key="2">
    <source>
        <dbReference type="SAM" id="MobiDB-lite"/>
    </source>
</evidence>
<feature type="region of interest" description="Disordered" evidence="2">
    <location>
        <begin position="606"/>
        <end position="632"/>
    </location>
</feature>
<dbReference type="GeneID" id="98146234"/>
<dbReference type="SMART" id="SM00939">
    <property type="entry name" value="PepX_C"/>
    <property type="match status" value="1"/>
</dbReference>
<dbReference type="Gene3D" id="1.10.3020.20">
    <property type="match status" value="1"/>
</dbReference>
<dbReference type="EMBL" id="JBFXLQ010000018">
    <property type="protein sequence ID" value="KAL2867588.1"/>
    <property type="molecule type" value="Genomic_DNA"/>
</dbReference>
<proteinExistence type="predicted"/>
<dbReference type="Pfam" id="PF02129">
    <property type="entry name" value="Peptidase_S15"/>
    <property type="match status" value="1"/>
</dbReference>
<dbReference type="InterPro" id="IPR013736">
    <property type="entry name" value="Xaa-Pro_dipept_C"/>
</dbReference>
<name>A0ABR4LSS1_9EURO</name>
<dbReference type="RefSeq" id="XP_070886567.1">
    <property type="nucleotide sequence ID" value="XM_071031162.1"/>
</dbReference>
<feature type="domain" description="Xaa-Pro dipeptidyl-peptidase C-terminal" evidence="3">
    <location>
        <begin position="458"/>
        <end position="695"/>
    </location>
</feature>
<comment type="caution">
    <text evidence="4">The sequence shown here is derived from an EMBL/GenBank/DDBJ whole genome shotgun (WGS) entry which is preliminary data.</text>
</comment>
<dbReference type="Pfam" id="PF08530">
    <property type="entry name" value="PepX_C"/>
    <property type="match status" value="1"/>
</dbReference>
<evidence type="ECO:0000259" key="3">
    <source>
        <dbReference type="SMART" id="SM00939"/>
    </source>
</evidence>
<evidence type="ECO:0000256" key="1">
    <source>
        <dbReference type="ARBA" id="ARBA00022801"/>
    </source>
</evidence>
<dbReference type="SUPFAM" id="SSF53474">
    <property type="entry name" value="alpha/beta-Hydrolases"/>
    <property type="match status" value="1"/>
</dbReference>